<organism evidence="1 2">
    <name type="scientific">Sphingomonas naphthae</name>
    <dbReference type="NCBI Taxonomy" id="1813468"/>
    <lineage>
        <taxon>Bacteria</taxon>
        <taxon>Pseudomonadati</taxon>
        <taxon>Pseudomonadota</taxon>
        <taxon>Alphaproteobacteria</taxon>
        <taxon>Sphingomonadales</taxon>
        <taxon>Sphingomonadaceae</taxon>
        <taxon>Sphingomonas</taxon>
    </lineage>
</organism>
<accession>A0ABY7TLS3</accession>
<dbReference type="RefSeq" id="WP_273687494.1">
    <property type="nucleotide sequence ID" value="NZ_CP117411.1"/>
</dbReference>
<dbReference type="Proteomes" id="UP001220395">
    <property type="component" value="Chromosome"/>
</dbReference>
<protein>
    <submittedName>
        <fullName evidence="1">Uncharacterized protein</fullName>
    </submittedName>
</protein>
<dbReference type="EMBL" id="CP117411">
    <property type="protein sequence ID" value="WCT73345.1"/>
    <property type="molecule type" value="Genomic_DNA"/>
</dbReference>
<evidence type="ECO:0000313" key="1">
    <source>
        <dbReference type="EMBL" id="WCT73345.1"/>
    </source>
</evidence>
<gene>
    <name evidence="1" type="ORF">PQ455_17310</name>
</gene>
<name>A0ABY7TLS3_9SPHN</name>
<sequence>MDLDLLLQTYFGTPEPETLDDAEIKAGIERVTMALAIEGDPGRRFALWVLLYALDEAPPAAKVFKDPEQLRAAEEYERTASRLEDDD</sequence>
<proteinExistence type="predicted"/>
<evidence type="ECO:0000313" key="2">
    <source>
        <dbReference type="Proteomes" id="UP001220395"/>
    </source>
</evidence>
<keyword evidence="2" id="KW-1185">Reference proteome</keyword>
<reference evidence="1 2" key="1">
    <citation type="submission" date="2023-02" db="EMBL/GenBank/DDBJ databases">
        <title>Genome sequence of Sphingomonas naphthae.</title>
        <authorList>
            <person name="Kim S."/>
            <person name="Heo J."/>
            <person name="Kwon S.-W."/>
        </authorList>
    </citation>
    <scope>NUCLEOTIDE SEQUENCE [LARGE SCALE GENOMIC DNA]</scope>
    <source>
        <strain evidence="1 2">KACC 18716</strain>
    </source>
</reference>